<dbReference type="PANTHER" id="PTHR37507:SF2">
    <property type="entry name" value="SPORULATION PROTEIN YDCC"/>
    <property type="match status" value="1"/>
</dbReference>
<dbReference type="Proteomes" id="UP000219546">
    <property type="component" value="Unassembled WGS sequence"/>
</dbReference>
<dbReference type="OrthoDB" id="9785380at2"/>
<evidence type="ECO:0000256" key="1">
    <source>
        <dbReference type="SAM" id="SignalP"/>
    </source>
</evidence>
<gene>
    <name evidence="2" type="ORF">SAMN05877753_109195</name>
</gene>
<dbReference type="SUPFAM" id="SSF89392">
    <property type="entry name" value="Prokaryotic lipoproteins and lipoprotein localization factors"/>
    <property type="match status" value="1"/>
</dbReference>
<evidence type="ECO:0000313" key="2">
    <source>
        <dbReference type="EMBL" id="SNX74585.1"/>
    </source>
</evidence>
<organism evidence="2 3">
    <name type="scientific">Bacillus oleivorans</name>
    <dbReference type="NCBI Taxonomy" id="1448271"/>
    <lineage>
        <taxon>Bacteria</taxon>
        <taxon>Bacillati</taxon>
        <taxon>Bacillota</taxon>
        <taxon>Bacilli</taxon>
        <taxon>Bacillales</taxon>
        <taxon>Bacillaceae</taxon>
        <taxon>Bacillus</taxon>
    </lineage>
</organism>
<dbReference type="RefSeq" id="WP_097160030.1">
    <property type="nucleotide sequence ID" value="NZ_JBEPMQ010000009.1"/>
</dbReference>
<name>A0A285D4H3_9BACI</name>
<dbReference type="InterPro" id="IPR052944">
    <property type="entry name" value="Sporulation_related"/>
</dbReference>
<dbReference type="PROSITE" id="PS51257">
    <property type="entry name" value="PROKAR_LIPOPROTEIN"/>
    <property type="match status" value="1"/>
</dbReference>
<feature type="chain" id="PRO_5038881187" evidence="1">
    <location>
        <begin position="22"/>
        <end position="345"/>
    </location>
</feature>
<feature type="signal peptide" evidence="1">
    <location>
        <begin position="1"/>
        <end position="21"/>
    </location>
</feature>
<protein>
    <submittedName>
        <fullName evidence="2">Outer membrane lipoprotein-sorting protein</fullName>
    </submittedName>
</protein>
<dbReference type="InterPro" id="IPR029046">
    <property type="entry name" value="LolA/LolB/LppX"/>
</dbReference>
<proteinExistence type="predicted"/>
<dbReference type="PANTHER" id="PTHR37507">
    <property type="entry name" value="SPORULATION PROTEIN YDCC"/>
    <property type="match status" value="1"/>
</dbReference>
<reference evidence="2 3" key="1">
    <citation type="submission" date="2017-08" db="EMBL/GenBank/DDBJ databases">
        <authorList>
            <person name="de Groot N.N."/>
        </authorList>
    </citation>
    <scope>NUCLEOTIDE SEQUENCE [LARGE SCALE GENOMIC DNA]</scope>
    <source>
        <strain evidence="2 3">JC228</strain>
    </source>
</reference>
<keyword evidence="1" id="KW-0732">Signal</keyword>
<dbReference type="Gene3D" id="2.50.20.10">
    <property type="entry name" value="Lipoprotein localisation LolA/LolB/LppX"/>
    <property type="match status" value="1"/>
</dbReference>
<evidence type="ECO:0000313" key="3">
    <source>
        <dbReference type="Proteomes" id="UP000219546"/>
    </source>
</evidence>
<dbReference type="EMBL" id="OAOP01000009">
    <property type="protein sequence ID" value="SNX74585.1"/>
    <property type="molecule type" value="Genomic_DNA"/>
</dbReference>
<dbReference type="AlphaFoldDB" id="A0A285D4H3"/>
<keyword evidence="2" id="KW-0449">Lipoprotein</keyword>
<accession>A0A285D4H3</accession>
<sequence>MKKWLLPLLCLVLMVVLSACGAKSQEDVVGDLNKRMDDLTSYKTKAKMTLQMGTEPQEYNVEVWHNDPDFYRVELKNSQSDQSQMILRNKEGVFVLTPALNKSFRFQSDWPKNSSQPYLYESLVQDIMEDPEATFKETEKHYVFETKTRYQNNKMLPMQEITLSKEDLSPVSVKVMDTDRNPLVTVEFSDTEFNSKFNPDAFDMKRNMEGAQLDKETAADVDEEQSQGDEFAVMYSNDVAAKLIEEKMIDTEDGNRVIQMYQYQSADSTKKFTLIQEKAEIMPAGAMASTPVNGEPVDLGFTVGAMTATGIQWTYDGVEYMLASSELTPEEMVSVARSVQGTMVK</sequence>
<keyword evidence="3" id="KW-1185">Reference proteome</keyword>